<protein>
    <submittedName>
        <fullName evidence="1">Uncharacterized protein</fullName>
    </submittedName>
</protein>
<dbReference type="AlphaFoldDB" id="F4SBE3"/>
<dbReference type="InParanoid" id="F4SBE3"/>
<dbReference type="Proteomes" id="UP000001072">
    <property type="component" value="Unassembled WGS sequence"/>
</dbReference>
<dbReference type="RefSeq" id="XP_007418713.1">
    <property type="nucleotide sequence ID" value="XM_007418651.1"/>
</dbReference>
<proteinExistence type="predicted"/>
<keyword evidence="2" id="KW-1185">Reference proteome</keyword>
<reference evidence="2" key="1">
    <citation type="journal article" date="2011" name="Proc. Natl. Acad. Sci. U.S.A.">
        <title>Obligate biotrophy features unraveled by the genomic analysis of rust fungi.</title>
        <authorList>
            <person name="Duplessis S."/>
            <person name="Cuomo C.A."/>
            <person name="Lin Y.-C."/>
            <person name="Aerts A."/>
            <person name="Tisserant E."/>
            <person name="Veneault-Fourrey C."/>
            <person name="Joly D.L."/>
            <person name="Hacquard S."/>
            <person name="Amselem J."/>
            <person name="Cantarel B.L."/>
            <person name="Chiu R."/>
            <person name="Coutinho P.M."/>
            <person name="Feau N."/>
            <person name="Field M."/>
            <person name="Frey P."/>
            <person name="Gelhaye E."/>
            <person name="Goldberg J."/>
            <person name="Grabherr M.G."/>
            <person name="Kodira C.D."/>
            <person name="Kohler A."/>
            <person name="Kuees U."/>
            <person name="Lindquist E.A."/>
            <person name="Lucas S.M."/>
            <person name="Mago R."/>
            <person name="Mauceli E."/>
            <person name="Morin E."/>
            <person name="Murat C."/>
            <person name="Pangilinan J.L."/>
            <person name="Park R."/>
            <person name="Pearson M."/>
            <person name="Quesneville H."/>
            <person name="Rouhier N."/>
            <person name="Sakthikumar S."/>
            <person name="Salamov A.A."/>
            <person name="Schmutz J."/>
            <person name="Selles B."/>
            <person name="Shapiro H."/>
            <person name="Tanguay P."/>
            <person name="Tuskan G.A."/>
            <person name="Henrissat B."/>
            <person name="Van de Peer Y."/>
            <person name="Rouze P."/>
            <person name="Ellis J.G."/>
            <person name="Dodds P.N."/>
            <person name="Schein J.E."/>
            <person name="Zhong S."/>
            <person name="Hamelin R.C."/>
            <person name="Grigoriev I.V."/>
            <person name="Szabo L.J."/>
            <person name="Martin F."/>
        </authorList>
    </citation>
    <scope>NUCLEOTIDE SEQUENCE [LARGE SCALE GENOMIC DNA]</scope>
    <source>
        <strain evidence="2">98AG31 / pathotype 3-4-7</strain>
    </source>
</reference>
<dbReference type="KEGG" id="mlr:MELLADRAFT_118622"/>
<dbReference type="GeneID" id="18926262"/>
<evidence type="ECO:0000313" key="2">
    <source>
        <dbReference type="Proteomes" id="UP000001072"/>
    </source>
</evidence>
<organism evidence="2">
    <name type="scientific">Melampsora larici-populina (strain 98AG31 / pathotype 3-4-7)</name>
    <name type="common">Poplar leaf rust fungus</name>
    <dbReference type="NCBI Taxonomy" id="747676"/>
    <lineage>
        <taxon>Eukaryota</taxon>
        <taxon>Fungi</taxon>
        <taxon>Dikarya</taxon>
        <taxon>Basidiomycota</taxon>
        <taxon>Pucciniomycotina</taxon>
        <taxon>Pucciniomycetes</taxon>
        <taxon>Pucciniales</taxon>
        <taxon>Melampsoraceae</taxon>
        <taxon>Melampsora</taxon>
    </lineage>
</organism>
<evidence type="ECO:0000313" key="1">
    <source>
        <dbReference type="EMBL" id="EGF98013.1"/>
    </source>
</evidence>
<sequence length="160" mass="17552">MPAIRNIKNRPTPADLAWFRSLDARSKSEVFPFPMSERHHPCVRAGIEQCYTCNKFGHSRMNGKPCTSRVKAGGALFKDWRRTVNGLSYSKDKLNMKPEDLARASLADANPGSSFTISTISGLPHYNPRPSDADLSSARPAFGLFGLGTTNDPQVVGRSV</sequence>
<dbReference type="EMBL" id="GL883188">
    <property type="protein sequence ID" value="EGF98013.1"/>
    <property type="molecule type" value="Genomic_DNA"/>
</dbReference>
<name>F4SBE3_MELLP</name>
<accession>F4SBE3</accession>
<dbReference type="VEuPathDB" id="FungiDB:MELLADRAFT_118622"/>
<dbReference type="HOGENOM" id="CLU_1652548_0_0_1"/>
<gene>
    <name evidence="1" type="ORF">MELLADRAFT_118622</name>
</gene>